<sequence length="74" mass="8342">MCGIRYEGNWVSKESKKAKRSKKAEKNDEVETQASPNTLGNSPKGFTPPFDPVLEALKENDKKGDERSGRRFVE</sequence>
<feature type="compositionally biased region" description="Polar residues" evidence="1">
    <location>
        <begin position="32"/>
        <end position="41"/>
    </location>
</feature>
<name>A0A9J5XDG0_SOLCO</name>
<accession>A0A9J5XDG0</accession>
<dbReference type="AlphaFoldDB" id="A0A9J5XDG0"/>
<keyword evidence="3" id="KW-1185">Reference proteome</keyword>
<feature type="region of interest" description="Disordered" evidence="1">
    <location>
        <begin position="1"/>
        <end position="74"/>
    </location>
</feature>
<dbReference type="OrthoDB" id="1328074at2759"/>
<dbReference type="EMBL" id="JACXVP010000009">
    <property type="protein sequence ID" value="KAG5585244.1"/>
    <property type="molecule type" value="Genomic_DNA"/>
</dbReference>
<evidence type="ECO:0000313" key="2">
    <source>
        <dbReference type="EMBL" id="KAG5585244.1"/>
    </source>
</evidence>
<evidence type="ECO:0000256" key="1">
    <source>
        <dbReference type="SAM" id="MobiDB-lite"/>
    </source>
</evidence>
<organism evidence="2 3">
    <name type="scientific">Solanum commersonii</name>
    <name type="common">Commerson's wild potato</name>
    <name type="synonym">Commerson's nightshade</name>
    <dbReference type="NCBI Taxonomy" id="4109"/>
    <lineage>
        <taxon>Eukaryota</taxon>
        <taxon>Viridiplantae</taxon>
        <taxon>Streptophyta</taxon>
        <taxon>Embryophyta</taxon>
        <taxon>Tracheophyta</taxon>
        <taxon>Spermatophyta</taxon>
        <taxon>Magnoliopsida</taxon>
        <taxon>eudicotyledons</taxon>
        <taxon>Gunneridae</taxon>
        <taxon>Pentapetalae</taxon>
        <taxon>asterids</taxon>
        <taxon>lamiids</taxon>
        <taxon>Solanales</taxon>
        <taxon>Solanaceae</taxon>
        <taxon>Solanoideae</taxon>
        <taxon>Solaneae</taxon>
        <taxon>Solanum</taxon>
    </lineage>
</organism>
<reference evidence="2 3" key="1">
    <citation type="submission" date="2020-09" db="EMBL/GenBank/DDBJ databases">
        <title>De no assembly of potato wild relative species, Solanum commersonii.</title>
        <authorList>
            <person name="Cho K."/>
        </authorList>
    </citation>
    <scope>NUCLEOTIDE SEQUENCE [LARGE SCALE GENOMIC DNA]</scope>
    <source>
        <strain evidence="2">LZ3.2</strain>
        <tissue evidence="2">Leaf</tissue>
    </source>
</reference>
<gene>
    <name evidence="2" type="ORF">H5410_045678</name>
</gene>
<protein>
    <submittedName>
        <fullName evidence="2">Uncharacterized protein</fullName>
    </submittedName>
</protein>
<comment type="caution">
    <text evidence="2">The sequence shown here is derived from an EMBL/GenBank/DDBJ whole genome shotgun (WGS) entry which is preliminary data.</text>
</comment>
<feature type="compositionally biased region" description="Basic and acidic residues" evidence="1">
    <location>
        <begin position="56"/>
        <end position="74"/>
    </location>
</feature>
<proteinExistence type="predicted"/>
<dbReference type="Proteomes" id="UP000824120">
    <property type="component" value="Chromosome 9"/>
</dbReference>
<evidence type="ECO:0000313" key="3">
    <source>
        <dbReference type="Proteomes" id="UP000824120"/>
    </source>
</evidence>